<evidence type="ECO:0000259" key="2">
    <source>
        <dbReference type="Pfam" id="PF00534"/>
    </source>
</evidence>
<protein>
    <submittedName>
        <fullName evidence="4">Glycosyltransferase, family 1</fullName>
    </submittedName>
</protein>
<dbReference type="InterPro" id="IPR028098">
    <property type="entry name" value="Glyco_trans_4-like_N"/>
</dbReference>
<reference evidence="5" key="1">
    <citation type="submission" date="2015-08" db="EMBL/GenBank/DDBJ databases">
        <title>Comparative genomics of the Campylobacter concisus group.</title>
        <authorList>
            <person name="Miller W.G."/>
            <person name="Yee E."/>
            <person name="Chapman M.H."/>
            <person name="Huynh S."/>
            <person name="Bono J.L."/>
            <person name="On S.L.W."/>
            <person name="St Leger J."/>
            <person name="Foster G."/>
            <person name="Parker C.T."/>
        </authorList>
    </citation>
    <scope>NUCLEOTIDE SEQUENCE [LARGE SCALE GENOMIC DNA]</scope>
    <source>
        <strain evidence="5">ATCC 33237</strain>
    </source>
</reference>
<name>A0A0M4TKS9_9BACT</name>
<dbReference type="CDD" id="cd03809">
    <property type="entry name" value="GT4_MtfB-like"/>
    <property type="match status" value="1"/>
</dbReference>
<dbReference type="EMBL" id="CP012541">
    <property type="protein sequence ID" value="ALF46856.1"/>
    <property type="molecule type" value="Genomic_DNA"/>
</dbReference>
<accession>A0A0M4TKS9</accession>
<dbReference type="Gene3D" id="3.40.50.2000">
    <property type="entry name" value="Glycogen Phosphorylase B"/>
    <property type="match status" value="2"/>
</dbReference>
<dbReference type="PATRIC" id="fig|199.248.peg.152"/>
<feature type="domain" description="Glycosyltransferase subfamily 4-like N-terminal" evidence="3">
    <location>
        <begin position="19"/>
        <end position="182"/>
    </location>
</feature>
<evidence type="ECO:0000259" key="3">
    <source>
        <dbReference type="Pfam" id="PF13439"/>
    </source>
</evidence>
<proteinExistence type="predicted"/>
<sequence>MESEMKKIGILAFADPKSGGVYQYTHSIIDAFSRDKSNTYIIFTNTNNRSFDEYKLEVRKIKSPNIFFYKLIRALQTLLLIRKPFFFTNYEKDIFSDIDKFISPTISLYPHFYLNKPFIFTLHDMQERYYPHFFTTKDKILRWLNNRSLSKTADKILCESQFVKSDIIKFLGADPDKVHVVQSPPPKCFNSSTIDKNLYKTIKAKYNLPEEYIFYPAQFWPHKNHIKLLEAFSIVKKEFKDLRLVFTGSKQNNFQNVDHKIKELQLQNSVIYLGYIDYSDLPFLYKMSKFLVMPTLFESISIPIYEAFSLKVAVCCSNVVALPEQVGEAGLLFDPNNENDIAEKMIMYLNDSALLEEKASLGYLKINSFDYEAYKNNIIEIIGS</sequence>
<evidence type="ECO:0000313" key="4">
    <source>
        <dbReference type="EMBL" id="ALF46856.1"/>
    </source>
</evidence>
<evidence type="ECO:0000313" key="5">
    <source>
        <dbReference type="Proteomes" id="UP000066049"/>
    </source>
</evidence>
<dbReference type="AlphaFoldDB" id="A0A0M4TKS9"/>
<dbReference type="Pfam" id="PF00534">
    <property type="entry name" value="Glycos_transf_1"/>
    <property type="match status" value="1"/>
</dbReference>
<keyword evidence="1 4" id="KW-0808">Transferase</keyword>
<dbReference type="PANTHER" id="PTHR46401:SF2">
    <property type="entry name" value="GLYCOSYLTRANSFERASE WBBK-RELATED"/>
    <property type="match status" value="1"/>
</dbReference>
<dbReference type="KEGG" id="ccoc:CCON33237_0132"/>
<dbReference type="Proteomes" id="UP000066049">
    <property type="component" value="Chromosome"/>
</dbReference>
<feature type="domain" description="Glycosyl transferase family 1" evidence="2">
    <location>
        <begin position="204"/>
        <end position="355"/>
    </location>
</feature>
<organism evidence="4 5">
    <name type="scientific">Campylobacter concisus</name>
    <dbReference type="NCBI Taxonomy" id="199"/>
    <lineage>
        <taxon>Bacteria</taxon>
        <taxon>Pseudomonadati</taxon>
        <taxon>Campylobacterota</taxon>
        <taxon>Epsilonproteobacteria</taxon>
        <taxon>Campylobacterales</taxon>
        <taxon>Campylobacteraceae</taxon>
        <taxon>Campylobacter</taxon>
    </lineage>
</organism>
<dbReference type="GO" id="GO:0016757">
    <property type="term" value="F:glycosyltransferase activity"/>
    <property type="evidence" value="ECO:0007669"/>
    <property type="project" value="InterPro"/>
</dbReference>
<dbReference type="InterPro" id="IPR001296">
    <property type="entry name" value="Glyco_trans_1"/>
</dbReference>
<gene>
    <name evidence="4" type="ORF">CCON33237_0132</name>
</gene>
<dbReference type="SUPFAM" id="SSF53756">
    <property type="entry name" value="UDP-Glycosyltransferase/glycogen phosphorylase"/>
    <property type="match status" value="1"/>
</dbReference>
<dbReference type="PANTHER" id="PTHR46401">
    <property type="entry name" value="GLYCOSYLTRANSFERASE WBBK-RELATED"/>
    <property type="match status" value="1"/>
</dbReference>
<evidence type="ECO:0000256" key="1">
    <source>
        <dbReference type="ARBA" id="ARBA00022679"/>
    </source>
</evidence>
<dbReference type="Pfam" id="PF13439">
    <property type="entry name" value="Glyco_transf_4"/>
    <property type="match status" value="1"/>
</dbReference>